<proteinExistence type="predicted"/>
<dbReference type="InterPro" id="IPR032880">
    <property type="entry name" value="CSC1/OSCA1-like_N"/>
</dbReference>
<name>A0AAV0Z208_VICFA</name>
<accession>A0AAV0Z208</accession>
<keyword evidence="1" id="KW-0472">Membrane</keyword>
<feature type="transmembrane region" description="Helical" evidence="1">
    <location>
        <begin position="86"/>
        <end position="112"/>
    </location>
</feature>
<dbReference type="EMBL" id="OX451735">
    <property type="protein sequence ID" value="CAI8591856.1"/>
    <property type="molecule type" value="Genomic_DNA"/>
</dbReference>
<protein>
    <recommendedName>
        <fullName evidence="2">CSC1/OSCA1-like N-terminal transmembrane domain-containing protein</fullName>
    </recommendedName>
</protein>
<feature type="transmembrane region" description="Helical" evidence="1">
    <location>
        <begin position="6"/>
        <end position="27"/>
    </location>
</feature>
<reference evidence="3 4" key="1">
    <citation type="submission" date="2023-01" db="EMBL/GenBank/DDBJ databases">
        <authorList>
            <person name="Kreplak J."/>
        </authorList>
    </citation>
    <scope>NUCLEOTIDE SEQUENCE [LARGE SCALE GENOMIC DNA]</scope>
</reference>
<dbReference type="Pfam" id="PF13967">
    <property type="entry name" value="RSN1_TM"/>
    <property type="match status" value="1"/>
</dbReference>
<evidence type="ECO:0000313" key="4">
    <source>
        <dbReference type="Proteomes" id="UP001157006"/>
    </source>
</evidence>
<evidence type="ECO:0000256" key="1">
    <source>
        <dbReference type="SAM" id="Phobius"/>
    </source>
</evidence>
<dbReference type="AlphaFoldDB" id="A0AAV0Z208"/>
<sequence length="193" mass="21434">MILSALLTSVGINLGLCFIFVTLYSILRKQPGNIVVYAPRLVSGGKLQDDGEFNLERLLPNAGWVRRAWEPSDDEFISAAGLDAFVFIRIFVFSLKVFTFAGIVGTIFLLPINYTGTQLRDLPNKSLDSFSISNVNNGSHRFGLYQGYGFIFALLMFSPGLYAFFFILSTSTLHQKELLASIPPSQSLISLLY</sequence>
<keyword evidence="1" id="KW-0812">Transmembrane</keyword>
<dbReference type="InterPro" id="IPR045122">
    <property type="entry name" value="Csc1-like"/>
</dbReference>
<evidence type="ECO:0000259" key="2">
    <source>
        <dbReference type="Pfam" id="PF13967"/>
    </source>
</evidence>
<dbReference type="GO" id="GO:0005886">
    <property type="term" value="C:plasma membrane"/>
    <property type="evidence" value="ECO:0007669"/>
    <property type="project" value="TreeGrafter"/>
</dbReference>
<dbReference type="GO" id="GO:0005227">
    <property type="term" value="F:calcium-activated cation channel activity"/>
    <property type="evidence" value="ECO:0007669"/>
    <property type="project" value="InterPro"/>
</dbReference>
<feature type="transmembrane region" description="Helical" evidence="1">
    <location>
        <begin position="147"/>
        <end position="168"/>
    </location>
</feature>
<dbReference type="PANTHER" id="PTHR13018">
    <property type="entry name" value="PROBABLE MEMBRANE PROTEIN DUF221-RELATED"/>
    <property type="match status" value="1"/>
</dbReference>
<gene>
    <name evidence="3" type="ORF">VFH_I010680</name>
</gene>
<feature type="domain" description="CSC1/OSCA1-like N-terminal transmembrane" evidence="2">
    <location>
        <begin position="5"/>
        <end position="156"/>
    </location>
</feature>
<keyword evidence="1" id="KW-1133">Transmembrane helix</keyword>
<organism evidence="3 4">
    <name type="scientific">Vicia faba</name>
    <name type="common">Broad bean</name>
    <name type="synonym">Faba vulgaris</name>
    <dbReference type="NCBI Taxonomy" id="3906"/>
    <lineage>
        <taxon>Eukaryota</taxon>
        <taxon>Viridiplantae</taxon>
        <taxon>Streptophyta</taxon>
        <taxon>Embryophyta</taxon>
        <taxon>Tracheophyta</taxon>
        <taxon>Spermatophyta</taxon>
        <taxon>Magnoliopsida</taxon>
        <taxon>eudicotyledons</taxon>
        <taxon>Gunneridae</taxon>
        <taxon>Pentapetalae</taxon>
        <taxon>rosids</taxon>
        <taxon>fabids</taxon>
        <taxon>Fabales</taxon>
        <taxon>Fabaceae</taxon>
        <taxon>Papilionoideae</taxon>
        <taxon>50 kb inversion clade</taxon>
        <taxon>NPAAA clade</taxon>
        <taxon>Hologalegina</taxon>
        <taxon>IRL clade</taxon>
        <taxon>Fabeae</taxon>
        <taxon>Vicia</taxon>
    </lineage>
</organism>
<dbReference type="PANTHER" id="PTHR13018:SF109">
    <property type="entry name" value="CSC1-LIKE PROTEIN HYP1"/>
    <property type="match status" value="1"/>
</dbReference>
<dbReference type="Proteomes" id="UP001157006">
    <property type="component" value="Chromosome 1S"/>
</dbReference>
<keyword evidence="4" id="KW-1185">Reference proteome</keyword>
<evidence type="ECO:0000313" key="3">
    <source>
        <dbReference type="EMBL" id="CAI8591856.1"/>
    </source>
</evidence>